<dbReference type="Proteomes" id="UP000186513">
    <property type="component" value="Unassembled WGS sequence"/>
</dbReference>
<dbReference type="STRING" id="1121279.SAMN02745887_01742"/>
<evidence type="ECO:0000256" key="2">
    <source>
        <dbReference type="SAM" id="SignalP"/>
    </source>
</evidence>
<protein>
    <submittedName>
        <fullName evidence="3">PEP-CTERM protein-sorting domain-containing protein</fullName>
    </submittedName>
</protein>
<organism evidence="3 4">
    <name type="scientific">Chitinimonas taiwanensis DSM 18899</name>
    <dbReference type="NCBI Taxonomy" id="1121279"/>
    <lineage>
        <taxon>Bacteria</taxon>
        <taxon>Pseudomonadati</taxon>
        <taxon>Pseudomonadota</taxon>
        <taxon>Betaproteobacteria</taxon>
        <taxon>Neisseriales</taxon>
        <taxon>Chitinibacteraceae</taxon>
        <taxon>Chitinimonas</taxon>
    </lineage>
</organism>
<dbReference type="RefSeq" id="WP_072428264.1">
    <property type="nucleotide sequence ID" value="NZ_FPKR01000006.1"/>
</dbReference>
<keyword evidence="4" id="KW-1185">Reference proteome</keyword>
<feature type="signal peptide" evidence="2">
    <location>
        <begin position="1"/>
        <end position="25"/>
    </location>
</feature>
<keyword evidence="2" id="KW-0732">Signal</keyword>
<dbReference type="InterPro" id="IPR013424">
    <property type="entry name" value="Ice-binding_C"/>
</dbReference>
<evidence type="ECO:0000256" key="1">
    <source>
        <dbReference type="SAM" id="MobiDB-lite"/>
    </source>
</evidence>
<sequence>MHARPVLPALLLGLALLLLPMHSQAALFSSDLSASGFISFDTANSTTTAGSQSGELQHQSGGALNSAAFNNGPPSPDSLNGSFSDIGDGVGMLLSLAGDVQSAAQGNQGVFGDFGISLSNLSATAIITVTLQLNSNFGLLSASGQDAYLQLDTFLDGIDVYGRRWRDTLNGDVNEDSASALYTVVLNPGDSASISGNIEARFGAFSSDGLYSGQFSPFISIAEVTVRDDPPEVPEPGTLALLFSALGLLLWQRRTPSLRLAHDKE</sequence>
<evidence type="ECO:0000313" key="3">
    <source>
        <dbReference type="EMBL" id="SFZ75794.1"/>
    </source>
</evidence>
<proteinExistence type="predicted"/>
<feature type="region of interest" description="Disordered" evidence="1">
    <location>
        <begin position="48"/>
        <end position="71"/>
    </location>
</feature>
<dbReference type="AlphaFoldDB" id="A0A1K2HHN1"/>
<gene>
    <name evidence="3" type="ORF">SAMN02745887_01742</name>
</gene>
<accession>A0A1K2HHN1</accession>
<dbReference type="EMBL" id="FPKR01000006">
    <property type="protein sequence ID" value="SFZ75794.1"/>
    <property type="molecule type" value="Genomic_DNA"/>
</dbReference>
<feature type="compositionally biased region" description="Polar residues" evidence="1">
    <location>
        <begin position="48"/>
        <end position="69"/>
    </location>
</feature>
<dbReference type="NCBIfam" id="TIGR02595">
    <property type="entry name" value="PEP_CTERM"/>
    <property type="match status" value="1"/>
</dbReference>
<evidence type="ECO:0000313" key="4">
    <source>
        <dbReference type="Proteomes" id="UP000186513"/>
    </source>
</evidence>
<reference evidence="3 4" key="1">
    <citation type="submission" date="2016-11" db="EMBL/GenBank/DDBJ databases">
        <authorList>
            <person name="Jaros S."/>
            <person name="Januszkiewicz K."/>
            <person name="Wedrychowicz H."/>
        </authorList>
    </citation>
    <scope>NUCLEOTIDE SEQUENCE [LARGE SCALE GENOMIC DNA]</scope>
    <source>
        <strain evidence="3 4">DSM 18899</strain>
    </source>
</reference>
<name>A0A1K2HHN1_9NEIS</name>
<feature type="chain" id="PRO_5012317896" evidence="2">
    <location>
        <begin position="26"/>
        <end position="265"/>
    </location>
</feature>